<dbReference type="KEGG" id="nso:NIASO_05800"/>
<organism evidence="1 2">
    <name type="scientific">Niabella soli DSM 19437</name>
    <dbReference type="NCBI Taxonomy" id="929713"/>
    <lineage>
        <taxon>Bacteria</taxon>
        <taxon>Pseudomonadati</taxon>
        <taxon>Bacteroidota</taxon>
        <taxon>Chitinophagia</taxon>
        <taxon>Chitinophagales</taxon>
        <taxon>Chitinophagaceae</taxon>
        <taxon>Niabella</taxon>
    </lineage>
</organism>
<dbReference type="Pfam" id="PF14253">
    <property type="entry name" value="AbiH"/>
    <property type="match status" value="1"/>
</dbReference>
<dbReference type="Proteomes" id="UP000003586">
    <property type="component" value="Chromosome"/>
</dbReference>
<protein>
    <recommendedName>
        <fullName evidence="3">Bacteriophage abortive infection AbiH</fullName>
    </recommendedName>
</protein>
<dbReference type="HOGENOM" id="CLU_642135_0_0_10"/>
<dbReference type="STRING" id="929713.NIASO_05800"/>
<evidence type="ECO:0000313" key="2">
    <source>
        <dbReference type="Proteomes" id="UP000003586"/>
    </source>
</evidence>
<dbReference type="AlphaFoldDB" id="W0F042"/>
<dbReference type="OrthoDB" id="5903604at2"/>
<proteinExistence type="predicted"/>
<dbReference type="eggNOG" id="ENOG503274K">
    <property type="taxonomic scope" value="Bacteria"/>
</dbReference>
<keyword evidence="2" id="KW-1185">Reference proteome</keyword>
<evidence type="ECO:0008006" key="3">
    <source>
        <dbReference type="Google" id="ProtNLM"/>
    </source>
</evidence>
<dbReference type="InterPro" id="IPR025935">
    <property type="entry name" value="AbiH"/>
</dbReference>
<evidence type="ECO:0000313" key="1">
    <source>
        <dbReference type="EMBL" id="AHF14819.1"/>
    </source>
</evidence>
<dbReference type="EMBL" id="CP007035">
    <property type="protein sequence ID" value="AHF14819.1"/>
    <property type="molecule type" value="Genomic_DNA"/>
</dbReference>
<accession>W0F042</accession>
<sequence length="373" mass="43630">MNKLILIGNGFDLAHGMKTSYKDFLIDFLRRCANEALDKKSHSSSDFRITSRFGFYETGDIKTAINDPGNWQLVLNAFSIDEVLITTSVEKSQQQFDVQCLNPVLKKAINSCLTLGWVDIEQIYYDELIRIASSDTNNYDRKLNTLNSGIESIKKNLHDYLKKLPEPPRNKFLYDVFAEPFNESDFLKGPSELDRCDHILILNFNYTYTPDLYMHDLNPKFANNPLIDSIHIHGELYNVENPLIFGFGDEMDDHYKILEKKNDNRFLDNMKSFGYFRTDNLRRLSRFLMEGEYQVQIMGHSCGLSDRVMLNGIFEHDNCRSIKIFHRRRGSHLDETNYKELTQNISRHFNKKQRMRDLVVPYDVNNFLPQVVS</sequence>
<dbReference type="RefSeq" id="WP_008582858.1">
    <property type="nucleotide sequence ID" value="NZ_CP007035.1"/>
</dbReference>
<name>W0F042_9BACT</name>
<reference evidence="1 2" key="1">
    <citation type="submission" date="2013-12" db="EMBL/GenBank/DDBJ databases">
        <authorList>
            <consortium name="DOE Joint Genome Institute"/>
            <person name="Eisen J."/>
            <person name="Huntemann M."/>
            <person name="Han J."/>
            <person name="Chen A."/>
            <person name="Kyrpides N."/>
            <person name="Mavromatis K."/>
            <person name="Markowitz V."/>
            <person name="Palaniappan K."/>
            <person name="Ivanova N."/>
            <person name="Schaumberg A."/>
            <person name="Pati A."/>
            <person name="Liolios K."/>
            <person name="Nordberg H.P."/>
            <person name="Cantor M.N."/>
            <person name="Hua S.X."/>
            <person name="Woyke T."/>
        </authorList>
    </citation>
    <scope>NUCLEOTIDE SEQUENCE [LARGE SCALE GENOMIC DNA]</scope>
    <source>
        <strain evidence="2">DSM 19437</strain>
    </source>
</reference>
<gene>
    <name evidence="1" type="ORF">NIASO_05800</name>
</gene>